<dbReference type="RefSeq" id="WP_126218309.1">
    <property type="nucleotide sequence ID" value="NZ_PEMG01000049.1"/>
</dbReference>
<accession>A0A430USC9</accession>
<dbReference type="EMBL" id="PEMG01000049">
    <property type="protein sequence ID" value="RTI11360.1"/>
    <property type="molecule type" value="Genomic_DNA"/>
</dbReference>
<evidence type="ECO:0000313" key="2">
    <source>
        <dbReference type="Proteomes" id="UP000287173"/>
    </source>
</evidence>
<protein>
    <submittedName>
        <fullName evidence="1">Uncharacterized protein</fullName>
    </submittedName>
</protein>
<organism evidence="1 2">
    <name type="scientific">Thermus scotoductus</name>
    <dbReference type="NCBI Taxonomy" id="37636"/>
    <lineage>
        <taxon>Bacteria</taxon>
        <taxon>Thermotogati</taxon>
        <taxon>Deinococcota</taxon>
        <taxon>Deinococci</taxon>
        <taxon>Thermales</taxon>
        <taxon>Thermaceae</taxon>
        <taxon>Thermus</taxon>
    </lineage>
</organism>
<sequence length="199" mass="22185">MEGRVLWISLSPEDWQRVEEALPQVEGPRARALGTLLVAGAEVASLPPEDLERLVSALDEGETLGGLLQAGLEMRDVTTPRTKVRGFSGLLPKAPSGPRKTLTPYRQASAMLLALPRVFVWSFTHRTTRWNPLLQVSRSTGNFVPKNVVPNPCPPVVDVGESMYPRFENRGIIAPPHPHFSLRRAPWWIRLWRCLGGQL</sequence>
<gene>
    <name evidence="1" type="ORF">CSW30_02580</name>
</gene>
<comment type="caution">
    <text evidence="1">The sequence shown here is derived from an EMBL/GenBank/DDBJ whole genome shotgun (WGS) entry which is preliminary data.</text>
</comment>
<name>A0A430USC9_THESC</name>
<dbReference type="Proteomes" id="UP000287173">
    <property type="component" value="Unassembled WGS sequence"/>
</dbReference>
<proteinExistence type="predicted"/>
<dbReference type="AlphaFoldDB" id="A0A430USC9"/>
<reference evidence="1 2" key="1">
    <citation type="journal article" date="2019" name="Extremophiles">
        <title>Biogeography of thermophiles and predominance of Thermus scotoductus in domestic water heaters.</title>
        <authorList>
            <person name="Wilpiszeski R.L."/>
            <person name="Zhang Z."/>
            <person name="House C.H."/>
        </authorList>
    </citation>
    <scope>NUCLEOTIDE SEQUENCE [LARGE SCALE GENOMIC DNA]</scope>
    <source>
        <strain evidence="1 2">17_S17</strain>
    </source>
</reference>
<evidence type="ECO:0000313" key="1">
    <source>
        <dbReference type="EMBL" id="RTI11360.1"/>
    </source>
</evidence>